<name>A0AAU8PB37_DESK7</name>
<dbReference type="Proteomes" id="UP000009229">
    <property type="component" value="Chromosome"/>
</dbReference>
<evidence type="ECO:0000313" key="2">
    <source>
        <dbReference type="Proteomes" id="UP000009229"/>
    </source>
</evidence>
<keyword evidence="2" id="KW-1185">Reference proteome</keyword>
<dbReference type="AlphaFoldDB" id="A0AAU8PB37"/>
<proteinExistence type="predicted"/>
<dbReference type="KEGG" id="dku:Desku_1603"/>
<dbReference type="RefSeq" id="WP_013822698.1">
    <property type="nucleotide sequence ID" value="NC_015573.1"/>
</dbReference>
<protein>
    <submittedName>
        <fullName evidence="1">Uncharacterized protein</fullName>
    </submittedName>
</protein>
<dbReference type="EMBL" id="CP002770">
    <property type="protein sequence ID" value="AEG15183.1"/>
    <property type="molecule type" value="Genomic_DNA"/>
</dbReference>
<evidence type="ECO:0000313" key="1">
    <source>
        <dbReference type="EMBL" id="AEG15183.1"/>
    </source>
</evidence>
<organism evidence="1 2">
    <name type="scientific">Desulfofundulus kuznetsovii (strain DSM 6115 / VKM B-1805 / 17)</name>
    <name type="common">Desulfotomaculum kuznetsovii</name>
    <dbReference type="NCBI Taxonomy" id="760568"/>
    <lineage>
        <taxon>Bacteria</taxon>
        <taxon>Bacillati</taxon>
        <taxon>Bacillota</taxon>
        <taxon>Clostridia</taxon>
        <taxon>Eubacteriales</taxon>
        <taxon>Peptococcaceae</taxon>
        <taxon>Desulfofundulus</taxon>
    </lineage>
</organism>
<accession>A0AAU8PB37</accession>
<sequence length="156" mass="18067">MKMPSREESKNWKVVAFPLYSKRKVLWLLSRIKPLRDVRGEISPAQWWARGHFTHPARPKVVVLVLKPGKPVNLERLVFRAAGVLAENSGKTLDWAWGERGGRVYLVVKTLAKDRETGRNVLFRLGRKTLGELVDLVPGKPRGRERELRGRERERR</sequence>
<reference evidence="2" key="1">
    <citation type="submission" date="2011-05" db="EMBL/GenBank/DDBJ databases">
        <title>Complete sequence of Desulfotomaculum kuznetsovii DSM 6115.</title>
        <authorList>
            <person name="Lucas S."/>
            <person name="Han J."/>
            <person name="Lapidus A."/>
            <person name="Cheng J.-F."/>
            <person name="Goodwin L."/>
            <person name="Pitluck S."/>
            <person name="Peters L."/>
            <person name="Mikhailova N."/>
            <person name="Lu M."/>
            <person name="Saunders E."/>
            <person name="Han C."/>
            <person name="Tapia R."/>
            <person name="Land M."/>
            <person name="Hauser L."/>
            <person name="Kyrpides N."/>
            <person name="Ivanova N."/>
            <person name="Pagani I."/>
            <person name="Nazina T."/>
            <person name="Ivanova A."/>
            <person name="Parshina S."/>
            <person name="Kuever J."/>
            <person name="Muyzer G."/>
            <person name="Plugge C."/>
            <person name="Stams A."/>
            <person name="Woyke T."/>
        </authorList>
    </citation>
    <scope>NUCLEOTIDE SEQUENCE [LARGE SCALE GENOMIC DNA]</scope>
    <source>
        <strain evidence="2">DSM 6115 / VKM B-1805 / 17</strain>
    </source>
</reference>
<gene>
    <name evidence="1" type="ordered locus">Desku_1603</name>
</gene>